<evidence type="ECO:0000313" key="1">
    <source>
        <dbReference type="EMBL" id="KAJ3551679.1"/>
    </source>
</evidence>
<sequence length="375" mass="41318">MADTPDRTNQTREVCYKESMEASSKKDTPGAVEDENTPSTSRVTSASGVNAKTFTVTRTTTITDRAGNVVQESSVSQDVESHISGEQENDFIAELVALSVSVSFGYASQLCCLMQFQTYQGLPPPYLRYVVLTTSANCVLVIWTVSNCTRRASPGLLPNGACQVDGTRHYMSPGCNVDYCSKMRRYELSHYHALGAEQSYSGYRPIKICTAADPILAFTTDIRASPAESNMPQVSAGRSSESDEGDTLYTTSATTFEHGVEVQSKPTNSIPMENGTGAIAQVVGATTVPDNSDDMFQSAVFSLDLNINIEQIVQGDCTPRGKMNELVVTAEAKEEEAKRKREEAKRKKEEEKCKKEEEKWKKEEEKKKQDEQLKK</sequence>
<dbReference type="Proteomes" id="UP001148662">
    <property type="component" value="Unassembled WGS sequence"/>
</dbReference>
<evidence type="ECO:0000313" key="2">
    <source>
        <dbReference type="Proteomes" id="UP001148662"/>
    </source>
</evidence>
<gene>
    <name evidence="1" type="ORF">NM688_g4568</name>
</gene>
<keyword evidence="2" id="KW-1185">Reference proteome</keyword>
<comment type="caution">
    <text evidence="1">The sequence shown here is derived from an EMBL/GenBank/DDBJ whole genome shotgun (WGS) entry which is preliminary data.</text>
</comment>
<reference evidence="1" key="1">
    <citation type="submission" date="2022-07" db="EMBL/GenBank/DDBJ databases">
        <title>Genome Sequence of Phlebia brevispora.</title>
        <authorList>
            <person name="Buettner E."/>
        </authorList>
    </citation>
    <scope>NUCLEOTIDE SEQUENCE</scope>
    <source>
        <strain evidence="1">MPL23</strain>
    </source>
</reference>
<protein>
    <submittedName>
        <fullName evidence="1">Uncharacterized protein</fullName>
    </submittedName>
</protein>
<accession>A0ACC1T2Q0</accession>
<name>A0ACC1T2Q0_9APHY</name>
<proteinExistence type="predicted"/>
<organism evidence="1 2">
    <name type="scientific">Phlebia brevispora</name>
    <dbReference type="NCBI Taxonomy" id="194682"/>
    <lineage>
        <taxon>Eukaryota</taxon>
        <taxon>Fungi</taxon>
        <taxon>Dikarya</taxon>
        <taxon>Basidiomycota</taxon>
        <taxon>Agaricomycotina</taxon>
        <taxon>Agaricomycetes</taxon>
        <taxon>Polyporales</taxon>
        <taxon>Meruliaceae</taxon>
        <taxon>Phlebia</taxon>
    </lineage>
</organism>
<dbReference type="EMBL" id="JANHOG010000768">
    <property type="protein sequence ID" value="KAJ3551679.1"/>
    <property type="molecule type" value="Genomic_DNA"/>
</dbReference>